<dbReference type="CDD" id="cd03784">
    <property type="entry name" value="GT1_Gtf-like"/>
    <property type="match status" value="1"/>
</dbReference>
<sequence length="403" mass="41733">MRVLLATAGSRGDVEPFFSLAVVLREAGHVVRVAAPDDPDAGGGVDAVSLGVSFADLAQAVAAAGGVRAFREHIRPAMSTILGRVVEEAVRWQPDVIVAHPKLLTVPVVAAHLGVPYLTVELTPVLTPTSEFPAAGVLNRSFGPVINRLSYRAAAVGARMFAADIRAAKERLGVPGSQQLPSPAGSLVAVSPTLLPRPADWPSTAHLTGDWPRPPDRESTLDETVRDFLADDAPFLYAGFGSMRGGDAATRAEAIVDGARRAGLRALLSTGWGGLEPPHRCLGGDVLVVSSVPHTVVFPRAAVAIHHGGAGTVHAAARAGTPSVLVPFLADQPFWARLLRRTGLTGAPLHRDRLTATGVQAAVADAADRRAAVERVAERMRAENGAATAAAVIVKVAVGASAS</sequence>
<proteinExistence type="predicted"/>
<gene>
    <name evidence="2" type="ORF">GCM10017591_24440</name>
</gene>
<dbReference type="InterPro" id="IPR010610">
    <property type="entry name" value="EryCIII-like_C"/>
</dbReference>
<dbReference type="SUPFAM" id="SSF53756">
    <property type="entry name" value="UDP-Glycosyltransferase/glycogen phosphorylase"/>
    <property type="match status" value="1"/>
</dbReference>
<dbReference type="PANTHER" id="PTHR48050">
    <property type="entry name" value="STEROL 3-BETA-GLUCOSYLTRANSFERASE"/>
    <property type="match status" value="1"/>
</dbReference>
<dbReference type="AlphaFoldDB" id="A0A9W6HNB4"/>
<name>A0A9W6HNB4_9MICO</name>
<dbReference type="Proteomes" id="UP001142291">
    <property type="component" value="Unassembled WGS sequence"/>
</dbReference>
<accession>A0A9W6HNB4</accession>
<dbReference type="GO" id="GO:0008194">
    <property type="term" value="F:UDP-glycosyltransferase activity"/>
    <property type="evidence" value="ECO:0007669"/>
    <property type="project" value="InterPro"/>
</dbReference>
<reference evidence="2" key="1">
    <citation type="journal article" date="2014" name="Int. J. Syst. Evol. Microbiol.">
        <title>Complete genome sequence of Corynebacterium casei LMG S-19264T (=DSM 44701T), isolated from a smear-ripened cheese.</title>
        <authorList>
            <consortium name="US DOE Joint Genome Institute (JGI-PGF)"/>
            <person name="Walter F."/>
            <person name="Albersmeier A."/>
            <person name="Kalinowski J."/>
            <person name="Ruckert C."/>
        </authorList>
    </citation>
    <scope>NUCLEOTIDE SEQUENCE</scope>
    <source>
        <strain evidence="2">VKM Ac-1940</strain>
    </source>
</reference>
<dbReference type="Gene3D" id="3.40.50.2000">
    <property type="entry name" value="Glycogen Phosphorylase B"/>
    <property type="match status" value="2"/>
</dbReference>
<reference evidence="2" key="2">
    <citation type="submission" date="2023-01" db="EMBL/GenBank/DDBJ databases">
        <authorList>
            <person name="Sun Q."/>
            <person name="Evtushenko L."/>
        </authorList>
    </citation>
    <scope>NUCLEOTIDE SEQUENCE</scope>
    <source>
        <strain evidence="2">VKM Ac-1940</strain>
    </source>
</reference>
<dbReference type="GO" id="GO:0017000">
    <property type="term" value="P:antibiotic biosynthetic process"/>
    <property type="evidence" value="ECO:0007669"/>
    <property type="project" value="UniProtKB-ARBA"/>
</dbReference>
<evidence type="ECO:0000313" key="3">
    <source>
        <dbReference type="Proteomes" id="UP001142291"/>
    </source>
</evidence>
<dbReference type="InterPro" id="IPR002213">
    <property type="entry name" value="UDP_glucos_trans"/>
</dbReference>
<comment type="caution">
    <text evidence="2">The sequence shown here is derived from an EMBL/GenBank/DDBJ whole genome shotgun (WGS) entry which is preliminary data.</text>
</comment>
<protein>
    <submittedName>
        <fullName evidence="2">Glycosyl transferase family 1</fullName>
    </submittedName>
</protein>
<evidence type="ECO:0000259" key="1">
    <source>
        <dbReference type="Pfam" id="PF06722"/>
    </source>
</evidence>
<organism evidence="2 3">
    <name type="scientific">Microbacterium dextranolyticum</name>
    <dbReference type="NCBI Taxonomy" id="36806"/>
    <lineage>
        <taxon>Bacteria</taxon>
        <taxon>Bacillati</taxon>
        <taxon>Actinomycetota</taxon>
        <taxon>Actinomycetes</taxon>
        <taxon>Micrococcales</taxon>
        <taxon>Microbacteriaceae</taxon>
        <taxon>Microbacterium</taxon>
    </lineage>
</organism>
<keyword evidence="3" id="KW-1185">Reference proteome</keyword>
<dbReference type="FunFam" id="3.40.50.2000:FF:000009">
    <property type="entry name" value="Sterol 3-beta-glucosyltransferase UGT80A2"/>
    <property type="match status" value="1"/>
</dbReference>
<evidence type="ECO:0000313" key="2">
    <source>
        <dbReference type="EMBL" id="GLJ96381.1"/>
    </source>
</evidence>
<keyword evidence="2" id="KW-0808">Transferase</keyword>
<dbReference type="GO" id="GO:0016758">
    <property type="term" value="F:hexosyltransferase activity"/>
    <property type="evidence" value="ECO:0007669"/>
    <property type="project" value="UniProtKB-ARBA"/>
</dbReference>
<dbReference type="InterPro" id="IPR050426">
    <property type="entry name" value="Glycosyltransferase_28"/>
</dbReference>
<feature type="domain" description="Erythromycin biosynthesis protein CIII-like C-terminal" evidence="1">
    <location>
        <begin position="282"/>
        <end position="395"/>
    </location>
</feature>
<dbReference type="EMBL" id="BSER01000010">
    <property type="protein sequence ID" value="GLJ96381.1"/>
    <property type="molecule type" value="Genomic_DNA"/>
</dbReference>
<dbReference type="PANTHER" id="PTHR48050:SF13">
    <property type="entry name" value="STEROL 3-BETA-GLUCOSYLTRANSFERASE UGT80A2"/>
    <property type="match status" value="1"/>
</dbReference>
<dbReference type="Pfam" id="PF06722">
    <property type="entry name" value="EryCIII-like_C"/>
    <property type="match status" value="1"/>
</dbReference>
<dbReference type="RefSeq" id="WP_204963225.1">
    <property type="nucleotide sequence ID" value="NZ_BAAAUR010000017.1"/>
</dbReference>